<evidence type="ECO:0000256" key="10">
    <source>
        <dbReference type="ARBA" id="ARBA00023242"/>
    </source>
</evidence>
<dbReference type="PANTHER" id="PTHR16515:SF49">
    <property type="entry name" value="GASTRULA ZINC FINGER PROTEIN XLCGF49.1-LIKE-RELATED"/>
    <property type="match status" value="1"/>
</dbReference>
<dbReference type="FunFam" id="3.30.160.60:FF:001370">
    <property type="entry name" value="Zinc finger protein"/>
    <property type="match status" value="1"/>
</dbReference>
<dbReference type="FunFam" id="3.30.160.60:FF:002040">
    <property type="entry name" value="zinc finger protein 70"/>
    <property type="match status" value="1"/>
</dbReference>
<dbReference type="Proteomes" id="UP000007266">
    <property type="component" value="Linkage group 5"/>
</dbReference>
<dbReference type="GO" id="GO:0008270">
    <property type="term" value="F:zinc ion binding"/>
    <property type="evidence" value="ECO:0007669"/>
    <property type="project" value="UniProtKB-KW"/>
</dbReference>
<keyword evidence="7" id="KW-0805">Transcription regulation</keyword>
<accession>D6WL84</accession>
<dbReference type="PhylomeDB" id="D6WL84"/>
<protein>
    <submittedName>
        <fullName evidence="13">Zinc finger protein 624-like Protein</fullName>
    </submittedName>
</protein>
<dbReference type="EMBL" id="KQ971343">
    <property type="protein sequence ID" value="EFA04078.1"/>
    <property type="molecule type" value="Genomic_DNA"/>
</dbReference>
<keyword evidence="6" id="KW-0862">Zinc</keyword>
<dbReference type="GO" id="GO:0048598">
    <property type="term" value="P:embryonic morphogenesis"/>
    <property type="evidence" value="ECO:0007669"/>
    <property type="project" value="UniProtKB-ARBA"/>
</dbReference>
<evidence type="ECO:0000256" key="5">
    <source>
        <dbReference type="ARBA" id="ARBA00022771"/>
    </source>
</evidence>
<dbReference type="GO" id="GO:0003700">
    <property type="term" value="F:DNA-binding transcription factor activity"/>
    <property type="evidence" value="ECO:0000318"/>
    <property type="project" value="GO_Central"/>
</dbReference>
<dbReference type="OMA" id="CECPVET"/>
<dbReference type="Pfam" id="PF13894">
    <property type="entry name" value="zf-C2H2_4"/>
    <property type="match status" value="1"/>
</dbReference>
<dbReference type="KEGG" id="tca:103313105"/>
<dbReference type="OrthoDB" id="6077919at2759"/>
<proteinExistence type="inferred from homology"/>
<dbReference type="Pfam" id="PF00096">
    <property type="entry name" value="zf-C2H2"/>
    <property type="match status" value="5"/>
</dbReference>
<keyword evidence="10" id="KW-0539">Nucleus</keyword>
<keyword evidence="5 11" id="KW-0863">Zinc-finger</keyword>
<dbReference type="InterPro" id="IPR036236">
    <property type="entry name" value="Znf_C2H2_sf"/>
</dbReference>
<feature type="domain" description="C2H2-type" evidence="12">
    <location>
        <begin position="166"/>
        <end position="193"/>
    </location>
</feature>
<dbReference type="SMART" id="SM00355">
    <property type="entry name" value="ZnF_C2H2"/>
    <property type="match status" value="8"/>
</dbReference>
<evidence type="ECO:0000256" key="3">
    <source>
        <dbReference type="ARBA" id="ARBA00022723"/>
    </source>
</evidence>
<dbReference type="FunFam" id="3.30.160.60:FF:000100">
    <property type="entry name" value="Zinc finger 45-like"/>
    <property type="match status" value="1"/>
</dbReference>
<feature type="domain" description="C2H2-type" evidence="12">
    <location>
        <begin position="222"/>
        <end position="249"/>
    </location>
</feature>
<keyword evidence="9" id="KW-0804">Transcription</keyword>
<dbReference type="PROSITE" id="PS00028">
    <property type="entry name" value="ZINC_FINGER_C2H2_1"/>
    <property type="match status" value="7"/>
</dbReference>
<dbReference type="PANTHER" id="PTHR16515">
    <property type="entry name" value="PR DOMAIN ZINC FINGER PROTEIN"/>
    <property type="match status" value="1"/>
</dbReference>
<organism evidence="13 14">
    <name type="scientific">Tribolium castaneum</name>
    <name type="common">Red flour beetle</name>
    <dbReference type="NCBI Taxonomy" id="7070"/>
    <lineage>
        <taxon>Eukaryota</taxon>
        <taxon>Metazoa</taxon>
        <taxon>Ecdysozoa</taxon>
        <taxon>Arthropoda</taxon>
        <taxon>Hexapoda</taxon>
        <taxon>Insecta</taxon>
        <taxon>Pterygota</taxon>
        <taxon>Neoptera</taxon>
        <taxon>Endopterygota</taxon>
        <taxon>Coleoptera</taxon>
        <taxon>Polyphaga</taxon>
        <taxon>Cucujiformia</taxon>
        <taxon>Tenebrionidae</taxon>
        <taxon>Tenebrionidae incertae sedis</taxon>
        <taxon>Tribolium</taxon>
    </lineage>
</organism>
<gene>
    <name evidence="13" type="primary">AUGUSTUS-3.0.2_14312</name>
    <name evidence="13" type="ORF">TcasGA2_TC014312</name>
</gene>
<feature type="domain" description="C2H2-type" evidence="12">
    <location>
        <begin position="194"/>
        <end position="221"/>
    </location>
</feature>
<evidence type="ECO:0000256" key="4">
    <source>
        <dbReference type="ARBA" id="ARBA00022737"/>
    </source>
</evidence>
<feature type="domain" description="C2H2-type" evidence="12">
    <location>
        <begin position="337"/>
        <end position="365"/>
    </location>
</feature>
<dbReference type="SUPFAM" id="SSF57667">
    <property type="entry name" value="beta-beta-alpha zinc fingers"/>
    <property type="match status" value="4"/>
</dbReference>
<dbReference type="FunFam" id="3.30.160.60:FF:000446">
    <property type="entry name" value="Zinc finger protein"/>
    <property type="match status" value="1"/>
</dbReference>
<dbReference type="eggNOG" id="KOG1721">
    <property type="taxonomic scope" value="Eukaryota"/>
</dbReference>
<evidence type="ECO:0000256" key="11">
    <source>
        <dbReference type="PROSITE-ProRule" id="PRU00042"/>
    </source>
</evidence>
<dbReference type="InterPro" id="IPR050331">
    <property type="entry name" value="Zinc_finger"/>
</dbReference>
<name>D6WL84_TRICA</name>
<evidence type="ECO:0000256" key="6">
    <source>
        <dbReference type="ARBA" id="ARBA00022833"/>
    </source>
</evidence>
<keyword evidence="4" id="KW-0677">Repeat</keyword>
<reference evidence="13 14" key="1">
    <citation type="journal article" date="2008" name="Nature">
        <title>The genome of the model beetle and pest Tribolium castaneum.</title>
        <authorList>
            <consortium name="Tribolium Genome Sequencing Consortium"/>
            <person name="Richards S."/>
            <person name="Gibbs R.A."/>
            <person name="Weinstock G.M."/>
            <person name="Brown S.J."/>
            <person name="Denell R."/>
            <person name="Beeman R.W."/>
            <person name="Gibbs R."/>
            <person name="Beeman R.W."/>
            <person name="Brown S.J."/>
            <person name="Bucher G."/>
            <person name="Friedrich M."/>
            <person name="Grimmelikhuijzen C.J."/>
            <person name="Klingler M."/>
            <person name="Lorenzen M."/>
            <person name="Richards S."/>
            <person name="Roth S."/>
            <person name="Schroder R."/>
            <person name="Tautz D."/>
            <person name="Zdobnov E.M."/>
            <person name="Muzny D."/>
            <person name="Gibbs R.A."/>
            <person name="Weinstock G.M."/>
            <person name="Attaway T."/>
            <person name="Bell S."/>
            <person name="Buhay C.J."/>
            <person name="Chandrabose M.N."/>
            <person name="Chavez D."/>
            <person name="Clerk-Blankenburg K.P."/>
            <person name="Cree A."/>
            <person name="Dao M."/>
            <person name="Davis C."/>
            <person name="Chacko J."/>
            <person name="Dinh H."/>
            <person name="Dugan-Rocha S."/>
            <person name="Fowler G."/>
            <person name="Garner T.T."/>
            <person name="Garnes J."/>
            <person name="Gnirke A."/>
            <person name="Hawes A."/>
            <person name="Hernandez J."/>
            <person name="Hines S."/>
            <person name="Holder M."/>
            <person name="Hume J."/>
            <person name="Jhangiani S.N."/>
            <person name="Joshi V."/>
            <person name="Khan Z.M."/>
            <person name="Jackson L."/>
            <person name="Kovar C."/>
            <person name="Kowis A."/>
            <person name="Lee S."/>
            <person name="Lewis L.R."/>
            <person name="Margolis J."/>
            <person name="Morgan M."/>
            <person name="Nazareth L.V."/>
            <person name="Nguyen N."/>
            <person name="Okwuonu G."/>
            <person name="Parker D."/>
            <person name="Richards S."/>
            <person name="Ruiz S.J."/>
            <person name="Santibanez J."/>
            <person name="Savard J."/>
            <person name="Scherer S.E."/>
            <person name="Schneider B."/>
            <person name="Sodergren E."/>
            <person name="Tautz D."/>
            <person name="Vattahil S."/>
            <person name="Villasana D."/>
            <person name="White C.S."/>
            <person name="Wright R."/>
            <person name="Park Y."/>
            <person name="Beeman R.W."/>
            <person name="Lord J."/>
            <person name="Oppert B."/>
            <person name="Lorenzen M."/>
            <person name="Brown S."/>
            <person name="Wang L."/>
            <person name="Savard J."/>
            <person name="Tautz D."/>
            <person name="Richards S."/>
            <person name="Weinstock G."/>
            <person name="Gibbs R.A."/>
            <person name="Liu Y."/>
            <person name="Worley K."/>
            <person name="Weinstock G."/>
            <person name="Elsik C.G."/>
            <person name="Reese J.T."/>
            <person name="Elhaik E."/>
            <person name="Landan G."/>
            <person name="Graur D."/>
            <person name="Arensburger P."/>
            <person name="Atkinson P."/>
            <person name="Beeman R.W."/>
            <person name="Beidler J."/>
            <person name="Brown S.J."/>
            <person name="Demuth J.P."/>
            <person name="Drury D.W."/>
            <person name="Du Y.Z."/>
            <person name="Fujiwara H."/>
            <person name="Lorenzen M."/>
            <person name="Maselli V."/>
            <person name="Osanai M."/>
            <person name="Park Y."/>
            <person name="Robertson H.M."/>
            <person name="Tu Z."/>
            <person name="Wang J.J."/>
            <person name="Wang S."/>
            <person name="Richards S."/>
            <person name="Song H."/>
            <person name="Zhang L."/>
            <person name="Sodergren E."/>
            <person name="Werner D."/>
            <person name="Stanke M."/>
            <person name="Morgenstern B."/>
            <person name="Solovyev V."/>
            <person name="Kosarev P."/>
            <person name="Brown G."/>
            <person name="Chen H.C."/>
            <person name="Ermolaeva O."/>
            <person name="Hlavina W."/>
            <person name="Kapustin Y."/>
            <person name="Kiryutin B."/>
            <person name="Kitts P."/>
            <person name="Maglott D."/>
            <person name="Pruitt K."/>
            <person name="Sapojnikov V."/>
            <person name="Souvorov A."/>
            <person name="Mackey A.J."/>
            <person name="Waterhouse R.M."/>
            <person name="Wyder S."/>
            <person name="Zdobnov E.M."/>
            <person name="Zdobnov E.M."/>
            <person name="Wyder S."/>
            <person name="Kriventseva E.V."/>
            <person name="Kadowaki T."/>
            <person name="Bork P."/>
            <person name="Aranda M."/>
            <person name="Bao R."/>
            <person name="Beermann A."/>
            <person name="Berns N."/>
            <person name="Bolognesi R."/>
            <person name="Bonneton F."/>
            <person name="Bopp D."/>
            <person name="Brown S.J."/>
            <person name="Bucher G."/>
            <person name="Butts T."/>
            <person name="Chaumot A."/>
            <person name="Denell R.E."/>
            <person name="Ferrier D.E."/>
            <person name="Friedrich M."/>
            <person name="Gordon C.M."/>
            <person name="Jindra M."/>
            <person name="Klingler M."/>
            <person name="Lan Q."/>
            <person name="Lattorff H.M."/>
            <person name="Laudet V."/>
            <person name="von Levetsow C."/>
            <person name="Liu Z."/>
            <person name="Lutz R."/>
            <person name="Lynch J.A."/>
            <person name="da Fonseca R.N."/>
            <person name="Posnien N."/>
            <person name="Reuter R."/>
            <person name="Roth S."/>
            <person name="Savard J."/>
            <person name="Schinko J.B."/>
            <person name="Schmitt C."/>
            <person name="Schoppmeier M."/>
            <person name="Schroder R."/>
            <person name="Shippy T.D."/>
            <person name="Simonnet F."/>
            <person name="Marques-Souza H."/>
            <person name="Tautz D."/>
            <person name="Tomoyasu Y."/>
            <person name="Trauner J."/>
            <person name="Van der Zee M."/>
            <person name="Vervoort M."/>
            <person name="Wittkopp N."/>
            <person name="Wimmer E.A."/>
            <person name="Yang X."/>
            <person name="Jones A.K."/>
            <person name="Sattelle D.B."/>
            <person name="Ebert P.R."/>
            <person name="Nelson D."/>
            <person name="Scott J.G."/>
            <person name="Beeman R.W."/>
            <person name="Muthukrishnan S."/>
            <person name="Kramer K.J."/>
            <person name="Arakane Y."/>
            <person name="Beeman R.W."/>
            <person name="Zhu Q."/>
            <person name="Hogenkamp D."/>
            <person name="Dixit R."/>
            <person name="Oppert B."/>
            <person name="Jiang H."/>
            <person name="Zou Z."/>
            <person name="Marshall J."/>
            <person name="Elpidina E."/>
            <person name="Vinokurov K."/>
            <person name="Oppert C."/>
            <person name="Zou Z."/>
            <person name="Evans J."/>
            <person name="Lu Z."/>
            <person name="Zhao P."/>
            <person name="Sumathipala N."/>
            <person name="Altincicek B."/>
            <person name="Vilcinskas A."/>
            <person name="Williams M."/>
            <person name="Hultmark D."/>
            <person name="Hetru C."/>
            <person name="Jiang H."/>
            <person name="Grimmelikhuijzen C.J."/>
            <person name="Hauser F."/>
            <person name="Cazzamali G."/>
            <person name="Williamson M."/>
            <person name="Park Y."/>
            <person name="Li B."/>
            <person name="Tanaka Y."/>
            <person name="Predel R."/>
            <person name="Neupert S."/>
            <person name="Schachtner J."/>
            <person name="Verleyen P."/>
            <person name="Raible F."/>
            <person name="Bork P."/>
            <person name="Friedrich M."/>
            <person name="Walden K.K."/>
            <person name="Robertson H.M."/>
            <person name="Angeli S."/>
            <person name="Foret S."/>
            <person name="Bucher G."/>
            <person name="Schuetz S."/>
            <person name="Maleszka R."/>
            <person name="Wimmer E.A."/>
            <person name="Beeman R.W."/>
            <person name="Lorenzen M."/>
            <person name="Tomoyasu Y."/>
            <person name="Miller S.C."/>
            <person name="Grossmann D."/>
            <person name="Bucher G."/>
        </authorList>
    </citation>
    <scope>NUCLEOTIDE SEQUENCE [LARGE SCALE GENOMIC DNA]</scope>
    <source>
        <strain evidence="13 14">Georgia GA2</strain>
    </source>
</reference>
<dbReference type="FunFam" id="3.30.160.60:FF:000624">
    <property type="entry name" value="zinc finger protein 697"/>
    <property type="match status" value="1"/>
</dbReference>
<comment type="similarity">
    <text evidence="2">Belongs to the krueppel C2H2-type zinc-finger protein family.</text>
</comment>
<dbReference type="GO" id="GO:0006357">
    <property type="term" value="P:regulation of transcription by RNA polymerase II"/>
    <property type="evidence" value="ECO:0000318"/>
    <property type="project" value="GO_Central"/>
</dbReference>
<evidence type="ECO:0000256" key="7">
    <source>
        <dbReference type="ARBA" id="ARBA00023015"/>
    </source>
</evidence>
<evidence type="ECO:0000256" key="1">
    <source>
        <dbReference type="ARBA" id="ARBA00004123"/>
    </source>
</evidence>
<dbReference type="HOGENOM" id="CLU_593428_0_0_1"/>
<keyword evidence="14" id="KW-1185">Reference proteome</keyword>
<dbReference type="Gene3D" id="3.30.160.60">
    <property type="entry name" value="Classic Zinc Finger"/>
    <property type="match status" value="6"/>
</dbReference>
<dbReference type="AlphaFoldDB" id="D6WL84"/>
<dbReference type="GO" id="GO:0005634">
    <property type="term" value="C:nucleus"/>
    <property type="evidence" value="ECO:0007669"/>
    <property type="project" value="UniProtKB-SubCell"/>
</dbReference>
<evidence type="ECO:0000313" key="13">
    <source>
        <dbReference type="EMBL" id="EFA04078.1"/>
    </source>
</evidence>
<evidence type="ECO:0000313" key="14">
    <source>
        <dbReference type="Proteomes" id="UP000007266"/>
    </source>
</evidence>
<keyword evidence="3" id="KW-0479">Metal-binding</keyword>
<feature type="domain" description="C2H2-type" evidence="12">
    <location>
        <begin position="250"/>
        <end position="277"/>
    </location>
</feature>
<evidence type="ECO:0000256" key="2">
    <source>
        <dbReference type="ARBA" id="ARBA00006991"/>
    </source>
</evidence>
<feature type="domain" description="C2H2-type" evidence="12">
    <location>
        <begin position="278"/>
        <end position="305"/>
    </location>
</feature>
<evidence type="ECO:0000259" key="12">
    <source>
        <dbReference type="PROSITE" id="PS50157"/>
    </source>
</evidence>
<reference evidence="13 14" key="2">
    <citation type="journal article" date="2010" name="Nucleic Acids Res.">
        <title>BeetleBase in 2010: revisions to provide comprehensive genomic information for Tribolium castaneum.</title>
        <authorList>
            <person name="Kim H.S."/>
            <person name="Murphy T."/>
            <person name="Xia J."/>
            <person name="Caragea D."/>
            <person name="Park Y."/>
            <person name="Beeman R.W."/>
            <person name="Lorenzen M.D."/>
            <person name="Butcher S."/>
            <person name="Manak J.R."/>
            <person name="Brown S.J."/>
        </authorList>
    </citation>
    <scope>GENOME REANNOTATION</scope>
    <source>
        <strain evidence="13 14">Georgia GA2</strain>
    </source>
</reference>
<dbReference type="InterPro" id="IPR013087">
    <property type="entry name" value="Znf_C2H2_type"/>
</dbReference>
<evidence type="ECO:0000256" key="8">
    <source>
        <dbReference type="ARBA" id="ARBA00023125"/>
    </source>
</evidence>
<keyword evidence="8" id="KW-0238">DNA-binding</keyword>
<dbReference type="PROSITE" id="PS50157">
    <property type="entry name" value="ZINC_FINGER_C2H2_2"/>
    <property type="match status" value="7"/>
</dbReference>
<feature type="domain" description="C2H2-type" evidence="12">
    <location>
        <begin position="306"/>
        <end position="333"/>
    </location>
</feature>
<dbReference type="GO" id="GO:0000978">
    <property type="term" value="F:RNA polymerase II cis-regulatory region sequence-specific DNA binding"/>
    <property type="evidence" value="ECO:0000318"/>
    <property type="project" value="GO_Central"/>
</dbReference>
<sequence>MAQPLCTLCECPVETLHFDLRQSVSNDTRTPLLMLLQDCAEEEFCITNYFVCEMCYRLLNELDSIKVRARNIENKFKQYLRKHCPNKNYIEREASNKSEECTMCGQKIPGASFKDHLKTHDLETGFNIDDLSSVSEIQSTLDLFTKEAGSESVKKKQKDGTDPKPYKCTQCSKTWKTPTELKNHMSAHSKERPYICEICGQAYKRQQALTIHVGMHKGINPFTCVYCNKSFTQKGALMRHTPIHTGELPFQCDTCGKRFVHHTSFNIHKITHTGQKPYKCDVCGFLLISASHLKRHMRVHTGEKKFSCGTCGKKFAEKYNLAVHEKLHLGVSKKKTYQCQICDNVYNGQMKLEEHLLSVHHKVHPTDPLSLP</sequence>
<dbReference type="InParanoid" id="D6WL84"/>
<evidence type="ECO:0000256" key="9">
    <source>
        <dbReference type="ARBA" id="ARBA00023163"/>
    </source>
</evidence>
<comment type="subcellular location">
    <subcellularLocation>
        <location evidence="1">Nucleus</location>
    </subcellularLocation>
</comment>